<evidence type="ECO:0000313" key="1">
    <source>
        <dbReference type="EMBL" id="CAE6532447.1"/>
    </source>
</evidence>
<gene>
    <name evidence="1" type="ORF">RDB_LOCUS170214</name>
</gene>
<evidence type="ECO:0000313" key="2">
    <source>
        <dbReference type="Proteomes" id="UP000663853"/>
    </source>
</evidence>
<organism evidence="1 2">
    <name type="scientific">Rhizoctonia solani</name>
    <dbReference type="NCBI Taxonomy" id="456999"/>
    <lineage>
        <taxon>Eukaryota</taxon>
        <taxon>Fungi</taxon>
        <taxon>Dikarya</taxon>
        <taxon>Basidiomycota</taxon>
        <taxon>Agaricomycotina</taxon>
        <taxon>Agaricomycetes</taxon>
        <taxon>Cantharellales</taxon>
        <taxon>Ceratobasidiaceae</taxon>
        <taxon>Rhizoctonia</taxon>
    </lineage>
</organism>
<proteinExistence type="predicted"/>
<sequence length="215" mass="24190">MIAVHAANNHITGVLGVRTLGIAPQYINNRLVLLLAMDYWRSCLPTHSPAQDWARHCKECIPPNVPAPITSRTDFRISHIDTTVMALLLPWDTGRPRLIRLNVPGRIDASDNTTNWTIPLTEYLGENTAFSSREITRNVGGEPLRYPLRVFFRDNFLRDGSPLNRSVSGITHGNARHEWAGNIVVLKWCGARRQGYQNMNLGDLPVIAAWLLAYD</sequence>
<dbReference type="EMBL" id="CAJMXA010004039">
    <property type="protein sequence ID" value="CAE6532447.1"/>
    <property type="molecule type" value="Genomic_DNA"/>
</dbReference>
<reference evidence="1" key="1">
    <citation type="submission" date="2021-01" db="EMBL/GenBank/DDBJ databases">
        <authorList>
            <person name="Kaushik A."/>
        </authorList>
    </citation>
    <scope>NUCLEOTIDE SEQUENCE</scope>
    <source>
        <strain evidence="1">AG6-10EEA</strain>
    </source>
</reference>
<dbReference type="Proteomes" id="UP000663853">
    <property type="component" value="Unassembled WGS sequence"/>
</dbReference>
<dbReference type="AlphaFoldDB" id="A0A8H3HRB3"/>
<comment type="caution">
    <text evidence="1">The sequence shown here is derived from an EMBL/GenBank/DDBJ whole genome shotgun (WGS) entry which is preliminary data.</text>
</comment>
<name>A0A8H3HRB3_9AGAM</name>
<accession>A0A8H3HRB3</accession>
<protein>
    <submittedName>
        <fullName evidence="1">Uncharacterized protein</fullName>
    </submittedName>
</protein>